<dbReference type="AlphaFoldDB" id="A0A6M3M5A4"/>
<protein>
    <submittedName>
        <fullName evidence="2">Uncharacterized protein</fullName>
    </submittedName>
</protein>
<evidence type="ECO:0000313" key="3">
    <source>
        <dbReference type="EMBL" id="QJI03241.1"/>
    </source>
</evidence>
<organism evidence="2">
    <name type="scientific">viral metagenome</name>
    <dbReference type="NCBI Taxonomy" id="1070528"/>
    <lineage>
        <taxon>unclassified sequences</taxon>
        <taxon>metagenomes</taxon>
        <taxon>organismal metagenomes</taxon>
    </lineage>
</organism>
<gene>
    <name evidence="1" type="ORF">MM171A01899_0004</name>
    <name evidence="2" type="ORF">MM171B01365_0012</name>
    <name evidence="3" type="ORF">TM448B04332_0010</name>
</gene>
<sequence>MTDFERDEHGNPVCPCCGGDLMIFGAEPGDVQGMCPVCDNQPEPEPKKCTCAAPKPAKRNTGQGQQHFVCDNCKGIADDWVLDIWKHMSDAGDKVVSFKPQYVRGGWIYTCPLCGQQISSHSYLNVGYFQIACGDHIKECVEKTKVAEEEK</sequence>
<accession>A0A6M3M5A4</accession>
<dbReference type="EMBL" id="MT143775">
    <property type="protein sequence ID" value="QJB02334.1"/>
    <property type="molecule type" value="Genomic_DNA"/>
</dbReference>
<evidence type="ECO:0000313" key="1">
    <source>
        <dbReference type="EMBL" id="QJA98371.1"/>
    </source>
</evidence>
<name>A0A6M3M5A4_9ZZZZ</name>
<proteinExistence type="predicted"/>
<dbReference type="EMBL" id="MT143575">
    <property type="protein sequence ID" value="QJA98371.1"/>
    <property type="molecule type" value="Genomic_DNA"/>
</dbReference>
<evidence type="ECO:0000313" key="2">
    <source>
        <dbReference type="EMBL" id="QJB02334.1"/>
    </source>
</evidence>
<reference evidence="2" key="1">
    <citation type="submission" date="2020-03" db="EMBL/GenBank/DDBJ databases">
        <title>The deep terrestrial virosphere.</title>
        <authorList>
            <person name="Holmfeldt K."/>
            <person name="Nilsson E."/>
            <person name="Simone D."/>
            <person name="Lopez-Fernandez M."/>
            <person name="Wu X."/>
            <person name="de Brujin I."/>
            <person name="Lundin D."/>
            <person name="Andersson A."/>
            <person name="Bertilsson S."/>
            <person name="Dopson M."/>
        </authorList>
    </citation>
    <scope>NUCLEOTIDE SEQUENCE</scope>
    <source>
        <strain evidence="1">MM171A01899</strain>
        <strain evidence="2">MM171B01365</strain>
        <strain evidence="3">TM448B04332</strain>
    </source>
</reference>
<dbReference type="EMBL" id="MT145070">
    <property type="protein sequence ID" value="QJI03241.1"/>
    <property type="molecule type" value="Genomic_DNA"/>
</dbReference>